<keyword evidence="2" id="KW-0812">Transmembrane</keyword>
<dbReference type="InterPro" id="IPR036928">
    <property type="entry name" value="AS_sf"/>
</dbReference>
<evidence type="ECO:0000256" key="2">
    <source>
        <dbReference type="SAM" id="Phobius"/>
    </source>
</evidence>
<dbReference type="SUPFAM" id="SSF48452">
    <property type="entry name" value="TPR-like"/>
    <property type="match status" value="1"/>
</dbReference>
<reference evidence="5" key="1">
    <citation type="journal article" date="2017" name="Nat. Commun.">
        <title>The asparagus genome sheds light on the origin and evolution of a young Y chromosome.</title>
        <authorList>
            <person name="Harkess A."/>
            <person name="Zhou J."/>
            <person name="Xu C."/>
            <person name="Bowers J.E."/>
            <person name="Van der Hulst R."/>
            <person name="Ayyampalayam S."/>
            <person name="Mercati F."/>
            <person name="Riccardi P."/>
            <person name="McKain M.R."/>
            <person name="Kakrana A."/>
            <person name="Tang H."/>
            <person name="Ray J."/>
            <person name="Groenendijk J."/>
            <person name="Arikit S."/>
            <person name="Mathioni S.M."/>
            <person name="Nakano M."/>
            <person name="Shan H."/>
            <person name="Telgmann-Rauber A."/>
            <person name="Kanno A."/>
            <person name="Yue Z."/>
            <person name="Chen H."/>
            <person name="Li W."/>
            <person name="Chen Y."/>
            <person name="Xu X."/>
            <person name="Zhang Y."/>
            <person name="Luo S."/>
            <person name="Chen H."/>
            <person name="Gao J."/>
            <person name="Mao Z."/>
            <person name="Pires J.C."/>
            <person name="Luo M."/>
            <person name="Kudrna D."/>
            <person name="Wing R.A."/>
            <person name="Meyers B.C."/>
            <person name="Yi K."/>
            <person name="Kong H."/>
            <person name="Lavrijsen P."/>
            <person name="Sunseri F."/>
            <person name="Falavigna A."/>
            <person name="Ye Y."/>
            <person name="Leebens-Mack J.H."/>
            <person name="Chen G."/>
        </authorList>
    </citation>
    <scope>NUCLEOTIDE SEQUENCE [LARGE SCALE GENOMIC DNA]</scope>
    <source>
        <strain evidence="5">cv. DH0086</strain>
    </source>
</reference>
<evidence type="ECO:0000259" key="3">
    <source>
        <dbReference type="Pfam" id="PF01425"/>
    </source>
</evidence>
<dbReference type="GO" id="GO:0006626">
    <property type="term" value="P:protein targeting to mitochondrion"/>
    <property type="evidence" value="ECO:0007669"/>
    <property type="project" value="EnsemblPlants"/>
</dbReference>
<dbReference type="Gene3D" id="1.25.40.10">
    <property type="entry name" value="Tetratricopeptide repeat domain"/>
    <property type="match status" value="1"/>
</dbReference>
<feature type="transmembrane region" description="Helical" evidence="2">
    <location>
        <begin position="12"/>
        <end position="30"/>
    </location>
</feature>
<dbReference type="InterPro" id="IPR019734">
    <property type="entry name" value="TPR_rpt"/>
</dbReference>
<gene>
    <name evidence="4" type="ORF">A4U43_C03F2420</name>
</gene>
<evidence type="ECO:0000313" key="5">
    <source>
        <dbReference type="Proteomes" id="UP000243459"/>
    </source>
</evidence>
<dbReference type="Pfam" id="PF13414">
    <property type="entry name" value="TPR_11"/>
    <property type="match status" value="1"/>
</dbReference>
<feature type="repeat" description="TPR" evidence="1">
    <location>
        <begin position="473"/>
        <end position="506"/>
    </location>
</feature>
<keyword evidence="2" id="KW-0472">Membrane</keyword>
<organism evidence="4 5">
    <name type="scientific">Asparagus officinalis</name>
    <name type="common">Garden asparagus</name>
    <dbReference type="NCBI Taxonomy" id="4686"/>
    <lineage>
        <taxon>Eukaryota</taxon>
        <taxon>Viridiplantae</taxon>
        <taxon>Streptophyta</taxon>
        <taxon>Embryophyta</taxon>
        <taxon>Tracheophyta</taxon>
        <taxon>Spermatophyta</taxon>
        <taxon>Magnoliopsida</taxon>
        <taxon>Liliopsida</taxon>
        <taxon>Asparagales</taxon>
        <taxon>Asparagaceae</taxon>
        <taxon>Asparagoideae</taxon>
        <taxon>Asparagus</taxon>
    </lineage>
</organism>
<evidence type="ECO:0000313" key="4">
    <source>
        <dbReference type="EMBL" id="ONK74065.1"/>
    </source>
</evidence>
<dbReference type="Proteomes" id="UP000243459">
    <property type="component" value="Chromosome 3"/>
</dbReference>
<dbReference type="SMART" id="SM00028">
    <property type="entry name" value="TPR"/>
    <property type="match status" value="3"/>
</dbReference>
<dbReference type="Gramene" id="ONK74065">
    <property type="protein sequence ID" value="ONK74065"/>
    <property type="gene ID" value="A4U43_C03F2420"/>
</dbReference>
<name>A0A5P1F6Q9_ASPOF</name>
<feature type="domain" description="Amidase" evidence="3">
    <location>
        <begin position="69"/>
        <end position="207"/>
    </location>
</feature>
<dbReference type="Pfam" id="PF01425">
    <property type="entry name" value="Amidase"/>
    <property type="match status" value="1"/>
</dbReference>
<dbReference type="AlphaFoldDB" id="A0A5P1F6Q9"/>
<keyword evidence="5" id="KW-1185">Reference proteome</keyword>
<dbReference type="Gene3D" id="3.90.1300.10">
    <property type="entry name" value="Amidase signature (AS) domain"/>
    <property type="match status" value="1"/>
</dbReference>
<keyword evidence="2" id="KW-1133">Transmembrane helix</keyword>
<dbReference type="InterPro" id="IPR011990">
    <property type="entry name" value="TPR-like_helical_dom_sf"/>
</dbReference>
<dbReference type="PROSITE" id="PS50005">
    <property type="entry name" value="TPR"/>
    <property type="match status" value="2"/>
</dbReference>
<feature type="repeat" description="TPR" evidence="1">
    <location>
        <begin position="541"/>
        <end position="574"/>
    </location>
</feature>
<dbReference type="OMA" id="WKRTHEP"/>
<dbReference type="PANTHER" id="PTHR46310:SF4">
    <property type="entry name" value="OUTER ENVELOPE PROTEIN 64, MITOCHONDRIAL"/>
    <property type="match status" value="1"/>
</dbReference>
<proteinExistence type="predicted"/>
<dbReference type="SUPFAM" id="SSF75304">
    <property type="entry name" value="Amidase signature (AS) enzymes"/>
    <property type="match status" value="1"/>
</dbReference>
<keyword evidence="1" id="KW-0802">TPR repeat</keyword>
<protein>
    <recommendedName>
        <fullName evidence="3">Amidase domain-containing protein</fullName>
    </recommendedName>
</protein>
<dbReference type="GO" id="GO:0030150">
    <property type="term" value="P:protein import into mitochondrial matrix"/>
    <property type="evidence" value="ECO:0007669"/>
    <property type="project" value="EnsemblPlants"/>
</dbReference>
<dbReference type="EMBL" id="CM007383">
    <property type="protein sequence ID" value="ONK74065.1"/>
    <property type="molecule type" value="Genomic_DNA"/>
</dbReference>
<evidence type="ECO:0000256" key="1">
    <source>
        <dbReference type="PROSITE-ProRule" id="PRU00339"/>
    </source>
</evidence>
<accession>A0A5P1F6Q9</accession>
<dbReference type="InterPro" id="IPR023631">
    <property type="entry name" value="Amidase_dom"/>
</dbReference>
<dbReference type="PANTHER" id="PTHR46310">
    <property type="entry name" value="AMIDASE 1"/>
    <property type="match status" value="1"/>
</dbReference>
<sequence length="589" mass="64430">MSMIPGSSRSKLWIVIGISVAGALIIAETTRRRRRRSLKGPILAVKDFGAFIDRFEILPSPQPPPPAAKLQLAGLTFAVSDNFDVKGFVSGFGNPEWAKAHEEASRTAAAVSSVLKNGAKCVGRTVMDEFACGVTGENLHYGTPINPELPSCIPGGSSSGTDTVGCVRIPASYCGIFGFRPSHGAVSTVGVLTNSQSLDTVGLFARDPSILRCVGNILLQASSKPVRRARRFIFADDCFQFLRVPKQKSMHVLSKAIESLSGYLSPTHMNICQYIASKVPSLKEFSEPYMRMERATSAFKSLSAAMILLQGYEFKANHREWINTVKPRIGLDISARVLAAISSTHENIKSLYKVRRELRAALNDLLKDDGILVIPTTSDFPVKRCSKKKLTPELEDRMFSLLSIAGISGCCQVVVPLGKHDSHPISVSFVAAHGVDTFLLDTVSDMYSSLQEQISLASNLVPSQDINGDMDVSDLLKEKGNAAFKGKQWNKAINYYSEAIKINDTNATYYCNRAAAYLELGCFQQAEADCSEAISLDKKNVKAYLRRGTAREMLLCYKEAAQDFRHALVLEPQNKAALIAEKRLKKLMG</sequence>